<feature type="repeat" description="ANK" evidence="3">
    <location>
        <begin position="195"/>
        <end position="227"/>
    </location>
</feature>
<dbReference type="Gene3D" id="1.25.40.20">
    <property type="entry name" value="Ankyrin repeat-containing domain"/>
    <property type="match status" value="4"/>
</dbReference>
<reference evidence="4 5" key="1">
    <citation type="submission" date="2022-05" db="EMBL/GenBank/DDBJ databases">
        <authorList>
            <consortium name="Genoscope - CEA"/>
            <person name="William W."/>
        </authorList>
    </citation>
    <scope>NUCLEOTIDE SEQUENCE [LARGE SCALE GENOMIC DNA]</scope>
</reference>
<dbReference type="InterPro" id="IPR002110">
    <property type="entry name" value="Ankyrin_rpt"/>
</dbReference>
<sequence length="342" mass="37186">MDRSTTVLVQNLEEQHSAETQDIPLSTLKQLSKKDKRARSSTSILRRSISDSVERNVCHRVGLHQACREGLIGLVRALIKGDASAIYKIDEEGLAPIHHATRYDHVEIVELLIAGGADPNICSKDENKCATPLQVAARFNSPATARLLLFRGADVAKKSTYGQQALHYAARRGNLAVVEVLLREGMADANATDNENSTPLHAASQEGKLNVVEILLNHGADPRMSDNDGYTAVHLAAKEGHGDVLETLLSTARKVDVSLATILNKMNNDANSCLHLAVQYRHIKSAEVCIKYGADTCVLQEDLFSPLHVACINSHYEMAKLLLSNGACIDAEDADGMTPILR</sequence>
<evidence type="ECO:0000256" key="2">
    <source>
        <dbReference type="ARBA" id="ARBA00023043"/>
    </source>
</evidence>
<comment type="caution">
    <text evidence="4">The sequence shown here is derived from an EMBL/GenBank/DDBJ whole genome shotgun (WGS) entry which is preliminary data.</text>
</comment>
<name>A0ABN8MWM2_9CNID</name>
<proteinExistence type="predicted"/>
<evidence type="ECO:0000313" key="5">
    <source>
        <dbReference type="Proteomes" id="UP001159405"/>
    </source>
</evidence>
<dbReference type="Proteomes" id="UP001159405">
    <property type="component" value="Unassembled WGS sequence"/>
</dbReference>
<accession>A0ABN8MWM2</accession>
<feature type="repeat" description="ANK" evidence="3">
    <location>
        <begin position="92"/>
        <end position="124"/>
    </location>
</feature>
<feature type="repeat" description="ANK" evidence="3">
    <location>
        <begin position="128"/>
        <end position="160"/>
    </location>
</feature>
<dbReference type="PANTHER" id="PTHR24141">
    <property type="entry name" value="2-5A-DEPENDENT RIBONUCLEASE"/>
    <property type="match status" value="1"/>
</dbReference>
<keyword evidence="2 3" id="KW-0040">ANK repeat</keyword>
<dbReference type="PROSITE" id="PS50297">
    <property type="entry name" value="ANK_REP_REGION"/>
    <property type="match status" value="5"/>
</dbReference>
<keyword evidence="1" id="KW-0677">Repeat</keyword>
<keyword evidence="5" id="KW-1185">Reference proteome</keyword>
<dbReference type="PRINTS" id="PR01415">
    <property type="entry name" value="ANKYRIN"/>
</dbReference>
<dbReference type="PROSITE" id="PS50088">
    <property type="entry name" value="ANK_REPEAT"/>
    <property type="match status" value="6"/>
</dbReference>
<organism evidence="4 5">
    <name type="scientific">Porites lobata</name>
    <dbReference type="NCBI Taxonomy" id="104759"/>
    <lineage>
        <taxon>Eukaryota</taxon>
        <taxon>Metazoa</taxon>
        <taxon>Cnidaria</taxon>
        <taxon>Anthozoa</taxon>
        <taxon>Hexacorallia</taxon>
        <taxon>Scleractinia</taxon>
        <taxon>Fungiina</taxon>
        <taxon>Poritidae</taxon>
        <taxon>Porites</taxon>
    </lineage>
</organism>
<feature type="repeat" description="ANK" evidence="3">
    <location>
        <begin position="302"/>
        <end position="334"/>
    </location>
</feature>
<evidence type="ECO:0000313" key="4">
    <source>
        <dbReference type="EMBL" id="CAH3037394.1"/>
    </source>
</evidence>
<dbReference type="SMART" id="SM00248">
    <property type="entry name" value="ANK"/>
    <property type="match status" value="8"/>
</dbReference>
<dbReference type="Pfam" id="PF12796">
    <property type="entry name" value="Ank_2"/>
    <property type="match status" value="3"/>
</dbReference>
<dbReference type="SUPFAM" id="SSF48403">
    <property type="entry name" value="Ankyrin repeat"/>
    <property type="match status" value="1"/>
</dbReference>
<evidence type="ECO:0000256" key="3">
    <source>
        <dbReference type="PROSITE-ProRule" id="PRU00023"/>
    </source>
</evidence>
<dbReference type="InterPro" id="IPR036770">
    <property type="entry name" value="Ankyrin_rpt-contain_sf"/>
</dbReference>
<evidence type="ECO:0000256" key="1">
    <source>
        <dbReference type="ARBA" id="ARBA00022737"/>
    </source>
</evidence>
<feature type="repeat" description="ANK" evidence="3">
    <location>
        <begin position="161"/>
        <end position="185"/>
    </location>
</feature>
<dbReference type="PANTHER" id="PTHR24141:SF1">
    <property type="entry name" value="2-5A-DEPENDENT RIBONUCLEASE"/>
    <property type="match status" value="1"/>
</dbReference>
<gene>
    <name evidence="4" type="ORF">PLOB_00035570</name>
</gene>
<dbReference type="EMBL" id="CALNXK010000005">
    <property type="protein sequence ID" value="CAH3037394.1"/>
    <property type="molecule type" value="Genomic_DNA"/>
</dbReference>
<protein>
    <submittedName>
        <fullName evidence="4">Uncharacterized protein</fullName>
    </submittedName>
</protein>
<feature type="repeat" description="ANK" evidence="3">
    <location>
        <begin position="228"/>
        <end position="260"/>
    </location>
</feature>